<dbReference type="Gene3D" id="2.60.40.830">
    <property type="entry name" value="Cytochrome f large domain"/>
    <property type="match status" value="1"/>
</dbReference>
<dbReference type="Pfam" id="PF16639">
    <property type="entry name" value="Apocytochr_F_N"/>
    <property type="match status" value="1"/>
</dbReference>
<sequence length="59" mass="6637">GYEHSREPIGRVVCANYHLANKLVEIEVLQAVLPVFEAVVRISYDMQLKQILANGKKKG</sequence>
<evidence type="ECO:0000313" key="9">
    <source>
        <dbReference type="Proteomes" id="UP000823775"/>
    </source>
</evidence>
<name>A0ABS8W0J8_DATST</name>
<keyword evidence="3" id="KW-0812">Transmembrane</keyword>
<evidence type="ECO:0000256" key="2">
    <source>
        <dbReference type="ARBA" id="ARBA00022531"/>
    </source>
</evidence>
<evidence type="ECO:0000256" key="6">
    <source>
        <dbReference type="ARBA" id="ARBA00023136"/>
    </source>
</evidence>
<dbReference type="PANTHER" id="PTHR33288:SF10">
    <property type="entry name" value="CYTOCHROME F"/>
    <property type="match status" value="1"/>
</dbReference>
<evidence type="ECO:0000256" key="4">
    <source>
        <dbReference type="ARBA" id="ARBA00022989"/>
    </source>
</evidence>
<evidence type="ECO:0000259" key="7">
    <source>
        <dbReference type="Pfam" id="PF16639"/>
    </source>
</evidence>
<evidence type="ECO:0000256" key="3">
    <source>
        <dbReference type="ARBA" id="ARBA00022692"/>
    </source>
</evidence>
<gene>
    <name evidence="8" type="ORF">HAX54_043165</name>
</gene>
<dbReference type="InterPro" id="IPR024094">
    <property type="entry name" value="Cyt_f_lg_dom"/>
</dbReference>
<dbReference type="InterPro" id="IPR036826">
    <property type="entry name" value="Cyt_f_lg_dom_sf"/>
</dbReference>
<reference evidence="8 9" key="1">
    <citation type="journal article" date="2021" name="BMC Genomics">
        <title>Datura genome reveals duplications of psychoactive alkaloid biosynthetic genes and high mutation rate following tissue culture.</title>
        <authorList>
            <person name="Rajewski A."/>
            <person name="Carter-House D."/>
            <person name="Stajich J."/>
            <person name="Litt A."/>
        </authorList>
    </citation>
    <scope>NUCLEOTIDE SEQUENCE [LARGE SCALE GENOMIC DNA]</scope>
    <source>
        <strain evidence="8">AR-01</strain>
    </source>
</reference>
<proteinExistence type="predicted"/>
<keyword evidence="4" id="KW-1133">Transmembrane helix</keyword>
<keyword evidence="5" id="KW-0793">Thylakoid</keyword>
<comment type="subcellular location">
    <subcellularLocation>
        <location evidence="1">Membrane</location>
    </subcellularLocation>
</comment>
<feature type="domain" description="Cytochrome f large" evidence="7">
    <location>
        <begin position="2"/>
        <end position="58"/>
    </location>
</feature>
<keyword evidence="2" id="KW-0602">Photosynthesis</keyword>
<evidence type="ECO:0000256" key="1">
    <source>
        <dbReference type="ARBA" id="ARBA00004370"/>
    </source>
</evidence>
<organism evidence="8 9">
    <name type="scientific">Datura stramonium</name>
    <name type="common">Jimsonweed</name>
    <name type="synonym">Common thornapple</name>
    <dbReference type="NCBI Taxonomy" id="4076"/>
    <lineage>
        <taxon>Eukaryota</taxon>
        <taxon>Viridiplantae</taxon>
        <taxon>Streptophyta</taxon>
        <taxon>Embryophyta</taxon>
        <taxon>Tracheophyta</taxon>
        <taxon>Spermatophyta</taxon>
        <taxon>Magnoliopsida</taxon>
        <taxon>eudicotyledons</taxon>
        <taxon>Gunneridae</taxon>
        <taxon>Pentapetalae</taxon>
        <taxon>asterids</taxon>
        <taxon>lamiids</taxon>
        <taxon>Solanales</taxon>
        <taxon>Solanaceae</taxon>
        <taxon>Solanoideae</taxon>
        <taxon>Datureae</taxon>
        <taxon>Datura</taxon>
    </lineage>
</organism>
<evidence type="ECO:0000256" key="5">
    <source>
        <dbReference type="ARBA" id="ARBA00023078"/>
    </source>
</evidence>
<keyword evidence="9" id="KW-1185">Reference proteome</keyword>
<feature type="non-terminal residue" evidence="8">
    <location>
        <position position="1"/>
    </location>
</feature>
<dbReference type="PRINTS" id="PR00610">
    <property type="entry name" value="CYTOCHROMEF"/>
</dbReference>
<dbReference type="PANTHER" id="PTHR33288">
    <property type="match status" value="1"/>
</dbReference>
<protein>
    <recommendedName>
        <fullName evidence="7">Cytochrome f large domain-containing protein</fullName>
    </recommendedName>
</protein>
<dbReference type="PROSITE" id="PS51010">
    <property type="entry name" value="CYTF"/>
    <property type="match status" value="1"/>
</dbReference>
<keyword evidence="6" id="KW-0472">Membrane</keyword>
<dbReference type="InterPro" id="IPR002325">
    <property type="entry name" value="Cyt_f"/>
</dbReference>
<dbReference type="Proteomes" id="UP000823775">
    <property type="component" value="Unassembled WGS sequence"/>
</dbReference>
<dbReference type="SUPFAM" id="SSF49441">
    <property type="entry name" value="Cytochrome f, large domain"/>
    <property type="match status" value="1"/>
</dbReference>
<dbReference type="EMBL" id="JACEIK010006430">
    <property type="protein sequence ID" value="MCE2055670.1"/>
    <property type="molecule type" value="Genomic_DNA"/>
</dbReference>
<evidence type="ECO:0000313" key="8">
    <source>
        <dbReference type="EMBL" id="MCE2055670.1"/>
    </source>
</evidence>
<comment type="caution">
    <text evidence="8">The sequence shown here is derived from an EMBL/GenBank/DDBJ whole genome shotgun (WGS) entry which is preliminary data.</text>
</comment>
<accession>A0ABS8W0J8</accession>